<dbReference type="OrthoDB" id="2240694at2759"/>
<proteinExistence type="predicted"/>
<feature type="compositionally biased region" description="Low complexity" evidence="1">
    <location>
        <begin position="417"/>
        <end position="431"/>
    </location>
</feature>
<dbReference type="Proteomes" id="UP000242414">
    <property type="component" value="Unassembled WGS sequence"/>
</dbReference>
<accession>A0A1X0RHJ9</accession>
<evidence type="ECO:0000313" key="2">
    <source>
        <dbReference type="EMBL" id="ORE11507.1"/>
    </source>
</evidence>
<feature type="compositionally biased region" description="Low complexity" evidence="1">
    <location>
        <begin position="339"/>
        <end position="361"/>
    </location>
</feature>
<name>A0A1X0RHJ9_RHIZD</name>
<reference evidence="2" key="1">
    <citation type="journal article" date="2016" name="Proc. Natl. Acad. Sci. U.S.A.">
        <title>Lipid metabolic changes in an early divergent fungus govern the establishment of a mutualistic symbiosis with endobacteria.</title>
        <authorList>
            <person name="Lastovetsky O.A."/>
            <person name="Gaspar M.L."/>
            <person name="Mondo S.J."/>
            <person name="LaButti K.M."/>
            <person name="Sandor L."/>
            <person name="Grigoriev I.V."/>
            <person name="Henry S.A."/>
            <person name="Pawlowska T.E."/>
        </authorList>
    </citation>
    <scope>NUCLEOTIDE SEQUENCE [LARGE SCALE GENOMIC DNA]</scope>
    <source>
        <strain evidence="2">ATCC 52814</strain>
    </source>
</reference>
<gene>
    <name evidence="2" type="ORF">BCV72DRAFT_300806</name>
</gene>
<dbReference type="AlphaFoldDB" id="A0A1X0RHJ9"/>
<feature type="compositionally biased region" description="Basic and acidic residues" evidence="1">
    <location>
        <begin position="362"/>
        <end position="384"/>
    </location>
</feature>
<evidence type="ECO:0000256" key="1">
    <source>
        <dbReference type="SAM" id="MobiDB-lite"/>
    </source>
</evidence>
<sequence>MGEISIKKIAPNLDPRGVDNESTRTFYAEEFKKLSKENSACAVSPSQHMEQQEMTATINLEDIPTDCLPIAILPSEIAAFEKFMMKPNVQDEQIWTTLGCFMHPSVAEALDNVGSVSASELEEHSKLKFLIRFFKEIQTIRASREDVEIAIMCSNKTSEKILINAIKGRSFKITRLQNRGFPNDAYGLVFCHSRRQVQQKERDIPNRGYTIDLVLLVEVPIDTNAYLPKLFKERPVRIIQLACVGSPEIRLYNVQELLRKHSRTLLPRTTLRGMPPLIYKQVFTRKNLYNLARVVSQWNSVVTETLLRWFVDGRETHYRFQAFDQNRRLLEYLESARNNGSNPSSLASSPRLSSGHSSSHTDSAKRAYSPDHMSSKYQERDIKRSRAPSSPPRDSRLSQQRPADPRQNSMSRDPRIRLQQQQQEQIQSQREIQQAEQVRQLQREQQRQELEQQRQQEKQHIQHQREMHLQRQQLLELQREKRLQELELQQYRAQQESMNSEKAQSVDDLRVGQPSSAERTIPHESVVHPSCTQPSNPVQTMEDTSVEVDLEQIEEDPEPIVPERVRANLLGEETDYEEIVKNAIRQFELNLQRL</sequence>
<feature type="region of interest" description="Disordered" evidence="1">
    <location>
        <begin position="337"/>
        <end position="431"/>
    </location>
</feature>
<protein>
    <submittedName>
        <fullName evidence="2">Uncharacterized protein</fullName>
    </submittedName>
</protein>
<dbReference type="VEuPathDB" id="FungiDB:BCV72DRAFT_300806"/>
<dbReference type="EMBL" id="KV921856">
    <property type="protein sequence ID" value="ORE11507.1"/>
    <property type="molecule type" value="Genomic_DNA"/>
</dbReference>
<organism evidence="2">
    <name type="scientific">Rhizopus microsporus var. microsporus</name>
    <dbReference type="NCBI Taxonomy" id="86635"/>
    <lineage>
        <taxon>Eukaryota</taxon>
        <taxon>Fungi</taxon>
        <taxon>Fungi incertae sedis</taxon>
        <taxon>Mucoromycota</taxon>
        <taxon>Mucoromycotina</taxon>
        <taxon>Mucoromycetes</taxon>
        <taxon>Mucorales</taxon>
        <taxon>Mucorineae</taxon>
        <taxon>Rhizopodaceae</taxon>
        <taxon>Rhizopus</taxon>
    </lineage>
</organism>